<dbReference type="AlphaFoldDB" id="A0A7S3ILG5"/>
<feature type="region of interest" description="Disordered" evidence="1">
    <location>
        <begin position="97"/>
        <end position="148"/>
    </location>
</feature>
<accession>A0A7S3ILG5</accession>
<dbReference type="EMBL" id="HBIH01018220">
    <property type="protein sequence ID" value="CAE0326652.1"/>
    <property type="molecule type" value="Transcribed_RNA"/>
</dbReference>
<keyword evidence="2" id="KW-0472">Membrane</keyword>
<feature type="compositionally biased region" description="Polar residues" evidence="1">
    <location>
        <begin position="100"/>
        <end position="114"/>
    </location>
</feature>
<feature type="transmembrane region" description="Helical" evidence="2">
    <location>
        <begin position="56"/>
        <end position="76"/>
    </location>
</feature>
<feature type="compositionally biased region" description="Acidic residues" evidence="1">
    <location>
        <begin position="116"/>
        <end position="125"/>
    </location>
</feature>
<gene>
    <name evidence="3" type="ORF">SINC0208_LOCUS7279</name>
</gene>
<keyword evidence="2" id="KW-1133">Transmembrane helix</keyword>
<keyword evidence="2" id="KW-0812">Transmembrane</keyword>
<feature type="region of interest" description="Disordered" evidence="1">
    <location>
        <begin position="171"/>
        <end position="190"/>
    </location>
</feature>
<evidence type="ECO:0000256" key="1">
    <source>
        <dbReference type="SAM" id="MobiDB-lite"/>
    </source>
</evidence>
<organism evidence="3">
    <name type="scientific">Strombidium inclinatum</name>
    <dbReference type="NCBI Taxonomy" id="197538"/>
    <lineage>
        <taxon>Eukaryota</taxon>
        <taxon>Sar</taxon>
        <taxon>Alveolata</taxon>
        <taxon>Ciliophora</taxon>
        <taxon>Intramacronucleata</taxon>
        <taxon>Spirotrichea</taxon>
        <taxon>Oligotrichia</taxon>
        <taxon>Strombidiidae</taxon>
        <taxon>Strombidium</taxon>
    </lineage>
</organism>
<name>A0A7S3ILG5_9SPIT</name>
<sequence length="190" mass="20792">MLLVAYPNENTTTDFSFQYWIGGYSAEEENPTETGGKNEETTDGILDIFDSDVNSLLYQVAGGAIILFFIIVLIMLCRCTRKKSQVEIVDETAGLESGQHFGTNSQRQNDTSVELESVEQEDDETVGGGKVGKGKGGKPTVDITNENDLSMGAAAQEGGDLDDKVYNNKRYSKVKPNSQDYVVSAQHYPK</sequence>
<reference evidence="3" key="1">
    <citation type="submission" date="2021-01" db="EMBL/GenBank/DDBJ databases">
        <authorList>
            <person name="Corre E."/>
            <person name="Pelletier E."/>
            <person name="Niang G."/>
            <person name="Scheremetjew M."/>
            <person name="Finn R."/>
            <person name="Kale V."/>
            <person name="Holt S."/>
            <person name="Cochrane G."/>
            <person name="Meng A."/>
            <person name="Brown T."/>
            <person name="Cohen L."/>
        </authorList>
    </citation>
    <scope>NUCLEOTIDE SEQUENCE</scope>
    <source>
        <strain evidence="3">S3</strain>
    </source>
</reference>
<evidence type="ECO:0000256" key="2">
    <source>
        <dbReference type="SAM" id="Phobius"/>
    </source>
</evidence>
<evidence type="ECO:0000313" key="3">
    <source>
        <dbReference type="EMBL" id="CAE0326652.1"/>
    </source>
</evidence>
<proteinExistence type="predicted"/>
<protein>
    <submittedName>
        <fullName evidence="3">Uncharacterized protein</fullName>
    </submittedName>
</protein>